<evidence type="ECO:0000256" key="1">
    <source>
        <dbReference type="SAM" id="MobiDB-lite"/>
    </source>
</evidence>
<keyword evidence="3" id="KW-1185">Reference proteome</keyword>
<feature type="non-terminal residue" evidence="2">
    <location>
        <position position="70"/>
    </location>
</feature>
<dbReference type="EMBL" id="JANPWB010000011">
    <property type="protein sequence ID" value="KAJ1126514.1"/>
    <property type="molecule type" value="Genomic_DNA"/>
</dbReference>
<proteinExistence type="predicted"/>
<evidence type="ECO:0000313" key="3">
    <source>
        <dbReference type="Proteomes" id="UP001066276"/>
    </source>
</evidence>
<gene>
    <name evidence="2" type="ORF">NDU88_004921</name>
</gene>
<dbReference type="AlphaFoldDB" id="A0AAV7PI42"/>
<name>A0AAV7PI42_PLEWA</name>
<protein>
    <submittedName>
        <fullName evidence="2">Uncharacterized protein</fullName>
    </submittedName>
</protein>
<reference evidence="2" key="1">
    <citation type="journal article" date="2022" name="bioRxiv">
        <title>Sequencing and chromosome-scale assembly of the giantPleurodeles waltlgenome.</title>
        <authorList>
            <person name="Brown T."/>
            <person name="Elewa A."/>
            <person name="Iarovenko S."/>
            <person name="Subramanian E."/>
            <person name="Araus A.J."/>
            <person name="Petzold A."/>
            <person name="Susuki M."/>
            <person name="Suzuki K.-i.T."/>
            <person name="Hayashi T."/>
            <person name="Toyoda A."/>
            <person name="Oliveira C."/>
            <person name="Osipova E."/>
            <person name="Leigh N.D."/>
            <person name="Simon A."/>
            <person name="Yun M.H."/>
        </authorList>
    </citation>
    <scope>NUCLEOTIDE SEQUENCE</scope>
    <source>
        <strain evidence="2">20211129_DDA</strain>
        <tissue evidence="2">Liver</tissue>
    </source>
</reference>
<dbReference type="Proteomes" id="UP001066276">
    <property type="component" value="Chromosome 7"/>
</dbReference>
<feature type="non-terminal residue" evidence="2">
    <location>
        <position position="1"/>
    </location>
</feature>
<evidence type="ECO:0000313" key="2">
    <source>
        <dbReference type="EMBL" id="KAJ1126514.1"/>
    </source>
</evidence>
<accession>A0AAV7PI42</accession>
<organism evidence="2 3">
    <name type="scientific">Pleurodeles waltl</name>
    <name type="common">Iberian ribbed newt</name>
    <dbReference type="NCBI Taxonomy" id="8319"/>
    <lineage>
        <taxon>Eukaryota</taxon>
        <taxon>Metazoa</taxon>
        <taxon>Chordata</taxon>
        <taxon>Craniata</taxon>
        <taxon>Vertebrata</taxon>
        <taxon>Euteleostomi</taxon>
        <taxon>Amphibia</taxon>
        <taxon>Batrachia</taxon>
        <taxon>Caudata</taxon>
        <taxon>Salamandroidea</taxon>
        <taxon>Salamandridae</taxon>
        <taxon>Pleurodelinae</taxon>
        <taxon>Pleurodeles</taxon>
    </lineage>
</organism>
<feature type="region of interest" description="Disordered" evidence="1">
    <location>
        <begin position="49"/>
        <end position="70"/>
    </location>
</feature>
<comment type="caution">
    <text evidence="2">The sequence shown here is derived from an EMBL/GenBank/DDBJ whole genome shotgun (WGS) entry which is preliminary data.</text>
</comment>
<sequence length="70" mass="7363">GVSSSSKRFTALSSSPGSYSKALNAMEVCRGSFEVSAHRHCRFFHQSRSGNLRAPGAESAQAGAECGRAE</sequence>